<name>E3Q3Z1_COLGM</name>
<dbReference type="Proteomes" id="UP000008782">
    <property type="component" value="Unassembled WGS sequence"/>
</dbReference>
<evidence type="ECO:0000313" key="3">
    <source>
        <dbReference type="Proteomes" id="UP000008782"/>
    </source>
</evidence>
<dbReference type="SUPFAM" id="SSF53167">
    <property type="entry name" value="Purine and uridine phosphorylases"/>
    <property type="match status" value="1"/>
</dbReference>
<dbReference type="PANTHER" id="PTHR46082">
    <property type="entry name" value="ATP/GTP-BINDING PROTEIN-RELATED"/>
    <property type="match status" value="1"/>
</dbReference>
<dbReference type="RefSeq" id="XP_008089763.1">
    <property type="nucleotide sequence ID" value="XM_008091572.1"/>
</dbReference>
<proteinExistence type="predicted"/>
<dbReference type="EMBL" id="GG697332">
    <property type="protein sequence ID" value="EFQ25743.1"/>
    <property type="molecule type" value="Genomic_DNA"/>
</dbReference>
<organism evidence="3">
    <name type="scientific">Colletotrichum graminicola (strain M1.001 / M2 / FGSC 10212)</name>
    <name type="common">Maize anthracnose fungus</name>
    <name type="synonym">Glomerella graminicola</name>
    <dbReference type="NCBI Taxonomy" id="645133"/>
    <lineage>
        <taxon>Eukaryota</taxon>
        <taxon>Fungi</taxon>
        <taxon>Dikarya</taxon>
        <taxon>Ascomycota</taxon>
        <taxon>Pezizomycotina</taxon>
        <taxon>Sordariomycetes</taxon>
        <taxon>Hypocreomycetidae</taxon>
        <taxon>Glomerellales</taxon>
        <taxon>Glomerellaceae</taxon>
        <taxon>Colletotrichum</taxon>
        <taxon>Colletotrichum graminicola species complex</taxon>
    </lineage>
</organism>
<dbReference type="InterPro" id="IPR035994">
    <property type="entry name" value="Nucleoside_phosphorylase_sf"/>
</dbReference>
<dbReference type="GO" id="GO:0009116">
    <property type="term" value="P:nucleoside metabolic process"/>
    <property type="evidence" value="ECO:0007669"/>
    <property type="project" value="InterPro"/>
</dbReference>
<protein>
    <submittedName>
        <fullName evidence="2">Nucleoside phosphorylase</fullName>
    </submittedName>
</protein>
<dbReference type="GeneID" id="24406252"/>
<keyword evidence="1" id="KW-0812">Transmembrane</keyword>
<sequence>MTDYGSVSVDAFTIGWPCAHPLELEIASKMMDERLPGLPSHPSDSNTYALGLIEGHFIVAAFSPTAEKGTSPVTAAARHMRLSFPSVRFGISIGISIGIPIGIASWVAHPGDNLDIRLGNVVMIQSLNNCDEAVQYDLGKVVDGHVTYMERKVAPLSTTVIAALEKLRTNYFRNRTRVSEHLSKLSFLHSFGTPEEARSATYQALSHGSIVFPPEVMRDGQTPRSDIHELVDVSLFGNEVADLRTEASQSDLSLVIIRGICNRNDSEILQLHAVAAAASYAKELLQILPPLVVLISPKDKSACKYESRSTYAHRH</sequence>
<dbReference type="GO" id="GO:0003824">
    <property type="term" value="F:catalytic activity"/>
    <property type="evidence" value="ECO:0007669"/>
    <property type="project" value="InterPro"/>
</dbReference>
<evidence type="ECO:0000313" key="2">
    <source>
        <dbReference type="EMBL" id="EFQ25743.1"/>
    </source>
</evidence>
<dbReference type="HOGENOM" id="CLU_000288_34_22_1"/>
<dbReference type="STRING" id="645133.E3Q3Z1"/>
<dbReference type="PANTHER" id="PTHR46082:SF6">
    <property type="entry name" value="AAA+ ATPASE DOMAIN-CONTAINING PROTEIN-RELATED"/>
    <property type="match status" value="1"/>
</dbReference>
<dbReference type="VEuPathDB" id="FungiDB:GLRG_00887"/>
<dbReference type="InterPro" id="IPR053137">
    <property type="entry name" value="NLR-like"/>
</dbReference>
<feature type="transmembrane region" description="Helical" evidence="1">
    <location>
        <begin position="87"/>
        <end position="108"/>
    </location>
</feature>
<evidence type="ECO:0000256" key="1">
    <source>
        <dbReference type="SAM" id="Phobius"/>
    </source>
</evidence>
<accession>E3Q3Z1</accession>
<dbReference type="OrthoDB" id="1577640at2759"/>
<keyword evidence="1" id="KW-1133">Transmembrane helix</keyword>
<reference evidence="3" key="1">
    <citation type="journal article" date="2012" name="Nat. Genet.">
        <title>Lifestyle transitions in plant pathogenic Colletotrichum fungi deciphered by genome and transcriptome analyses.</title>
        <authorList>
            <person name="O'Connell R.J."/>
            <person name="Thon M.R."/>
            <person name="Hacquard S."/>
            <person name="Amyotte S.G."/>
            <person name="Kleemann J."/>
            <person name="Torres M.F."/>
            <person name="Damm U."/>
            <person name="Buiate E.A."/>
            <person name="Epstein L."/>
            <person name="Alkan N."/>
            <person name="Altmueller J."/>
            <person name="Alvarado-Balderrama L."/>
            <person name="Bauser C.A."/>
            <person name="Becker C."/>
            <person name="Birren B.W."/>
            <person name="Chen Z."/>
            <person name="Choi J."/>
            <person name="Crouch J.A."/>
            <person name="Duvick J.P."/>
            <person name="Farman M.A."/>
            <person name="Gan P."/>
            <person name="Heiman D."/>
            <person name="Henrissat B."/>
            <person name="Howard R.J."/>
            <person name="Kabbage M."/>
            <person name="Koch C."/>
            <person name="Kracher B."/>
            <person name="Kubo Y."/>
            <person name="Law A.D."/>
            <person name="Lebrun M.-H."/>
            <person name="Lee Y.-H."/>
            <person name="Miyara I."/>
            <person name="Moore N."/>
            <person name="Neumann U."/>
            <person name="Nordstroem K."/>
            <person name="Panaccione D.G."/>
            <person name="Panstruga R."/>
            <person name="Place M."/>
            <person name="Proctor R.H."/>
            <person name="Prusky D."/>
            <person name="Rech G."/>
            <person name="Reinhardt R."/>
            <person name="Rollins J.A."/>
            <person name="Rounsley S."/>
            <person name="Schardl C.L."/>
            <person name="Schwartz D.C."/>
            <person name="Shenoy N."/>
            <person name="Shirasu K."/>
            <person name="Sikhakolli U.R."/>
            <person name="Stueber K."/>
            <person name="Sukno S.A."/>
            <person name="Sweigard J.A."/>
            <person name="Takano Y."/>
            <person name="Takahara H."/>
            <person name="Trail F."/>
            <person name="van der Does H.C."/>
            <person name="Voll L.M."/>
            <person name="Will I."/>
            <person name="Young S."/>
            <person name="Zeng Q."/>
            <person name="Zhang J."/>
            <person name="Zhou S."/>
            <person name="Dickman M.B."/>
            <person name="Schulze-Lefert P."/>
            <person name="Ver Loren van Themaat E."/>
            <person name="Ma L.-J."/>
            <person name="Vaillancourt L.J."/>
        </authorList>
    </citation>
    <scope>NUCLEOTIDE SEQUENCE [LARGE SCALE GENOMIC DNA]</scope>
    <source>
        <strain evidence="3">M1.001 / M2 / FGSC 10212</strain>
    </source>
</reference>
<keyword evidence="1" id="KW-0472">Membrane</keyword>
<dbReference type="AlphaFoldDB" id="E3Q3Z1"/>
<keyword evidence="3" id="KW-1185">Reference proteome</keyword>
<gene>
    <name evidence="2" type="ORF">GLRG_00887</name>
</gene>
<dbReference type="Gene3D" id="3.40.50.1580">
    <property type="entry name" value="Nucleoside phosphorylase domain"/>
    <property type="match status" value="1"/>
</dbReference>